<reference evidence="1" key="1">
    <citation type="submission" date="2018-02" db="EMBL/GenBank/DDBJ databases">
        <title>The genomes of Aspergillus section Nigri reveals drivers in fungal speciation.</title>
        <authorList>
            <consortium name="DOE Joint Genome Institute"/>
            <person name="Vesth T.C."/>
            <person name="Nybo J."/>
            <person name="Theobald S."/>
            <person name="Brandl J."/>
            <person name="Frisvad J.C."/>
            <person name="Nielsen K.F."/>
            <person name="Lyhne E.K."/>
            <person name="Kogle M.E."/>
            <person name="Kuo A."/>
            <person name="Riley R."/>
            <person name="Clum A."/>
            <person name="Nolan M."/>
            <person name="Lipzen A."/>
            <person name="Salamov A."/>
            <person name="Henrissat B."/>
            <person name="Wiebenga A."/>
            <person name="De vries R.P."/>
            <person name="Grigoriev I.V."/>
            <person name="Mortensen U.H."/>
            <person name="Andersen M.R."/>
            <person name="Baker S.E."/>
        </authorList>
    </citation>
    <scope>NUCLEOTIDE SEQUENCE</scope>
    <source>
        <strain evidence="1">CBS 121060</strain>
    </source>
</reference>
<sequence length="781" mass="86648">MSSRAIRKLQKQREQQIQAEQENDGSSDDELVSRPAKPKLNAFDLLNSFGDGDEEEEDDDDDADADADADADEQSEKEVEVSELVTQPAQEAKEDEEEDEEQEEREAARTVKPAGSGKKNKKKNKNKKKKATAAANASSTTTTTATAAKAGKSAGAVTTGEDEIDRALKALAVDPKHPTAGGDGWGRDSSFAKTPEDLLGIDPRNLNATNEMRKLFGNVVLENFDQDTTGPGGRRRDRGPETLDLGQALTGRYSPASRGQSLAGVTLRRNVLMQGRDEWPRAPSGGLGMELVEKRADGNTLYKILHNAAYTDVQRQFEICVESMDPQRMIHLLQYNPYHISTLLQVSEIAKHQGDHAVSADLLERALFNIGRSAHSSFGNLLKQGRAKLDFVQEANRELWLVGWRYIANLGMKGTWRTAYEWAKLLLSLNDSDPYCMRLLIDHLALRGREYSHFVELCTQTRLSKEWGTLPNIQCSLALAYLRLNNPKECRDQLRRAMSRYPWVFCKLAQELDIQPMPKRIWGKMPPTTAHEMLTELYISRAKDLWNTPEAVSLIVEVADTLSYEEEPVEPPAITLDIARHVVLSDIPKVTTFLPGRFISGRISASDPLPPHESEAHRQQSDPTPSYLAQSPAANRPQWLRDLLDQLNNGGIQFPGFNRDGDAGDEVIGDEDASGGGGETTNARGPPGADQQSQLEQWLLGDGMHALQAFLQQYGVDRGNWGDVVDYSPLTEYVDGLDSIQPESARETLLAGPIREAMGELTAVMLEDELQLFQYGEEEDV</sequence>
<accession>A0ACD1H8Y6</accession>
<evidence type="ECO:0000313" key="2">
    <source>
        <dbReference type="Proteomes" id="UP000249661"/>
    </source>
</evidence>
<name>A0ACD1H8Y6_9EURO</name>
<organism evidence="1 2">
    <name type="scientific">Aspergillus aculeatinus CBS 121060</name>
    <dbReference type="NCBI Taxonomy" id="1448322"/>
    <lineage>
        <taxon>Eukaryota</taxon>
        <taxon>Fungi</taxon>
        <taxon>Dikarya</taxon>
        <taxon>Ascomycota</taxon>
        <taxon>Pezizomycotina</taxon>
        <taxon>Eurotiomycetes</taxon>
        <taxon>Eurotiomycetidae</taxon>
        <taxon>Eurotiales</taxon>
        <taxon>Aspergillaceae</taxon>
        <taxon>Aspergillus</taxon>
        <taxon>Aspergillus subgen. Circumdati</taxon>
    </lineage>
</organism>
<protein>
    <submittedName>
        <fullName evidence="1">DUF654-domain-containing protein</fullName>
    </submittedName>
</protein>
<dbReference type="Proteomes" id="UP000249661">
    <property type="component" value="Unassembled WGS sequence"/>
</dbReference>
<dbReference type="EMBL" id="KZ824956">
    <property type="protein sequence ID" value="RAH70220.1"/>
    <property type="molecule type" value="Genomic_DNA"/>
</dbReference>
<keyword evidence="2" id="KW-1185">Reference proteome</keyword>
<gene>
    <name evidence="1" type="ORF">BO66DRAFT_392023</name>
</gene>
<proteinExistence type="predicted"/>
<evidence type="ECO:0000313" key="1">
    <source>
        <dbReference type="EMBL" id="RAH70220.1"/>
    </source>
</evidence>